<dbReference type="GeneID" id="10971139"/>
<dbReference type="KEGG" id="vg:10971139"/>
<dbReference type="Proteomes" id="UP000000862">
    <property type="component" value="Segment"/>
</dbReference>
<protein>
    <submittedName>
        <fullName evidence="1">Uncharacterized protein</fullName>
    </submittedName>
</protein>
<dbReference type="EMBL" id="JF411744">
    <property type="protein sequence ID" value="AEI70119.1"/>
    <property type="molecule type" value="Genomic_DNA"/>
</dbReference>
<evidence type="ECO:0000313" key="1">
    <source>
        <dbReference type="EMBL" id="AEI70119.1"/>
    </source>
</evidence>
<organism evidence="1 2">
    <name type="scientific">Paramecium bursaria Chlorella virus 1</name>
    <name type="common">PBCV-1</name>
    <dbReference type="NCBI Taxonomy" id="10506"/>
    <lineage>
        <taxon>Viruses</taxon>
        <taxon>Varidnaviria</taxon>
        <taxon>Bamfordvirae</taxon>
        <taxon>Nucleocytoviricota</taxon>
        <taxon>Megaviricetes</taxon>
        <taxon>Algavirales</taxon>
        <taxon>Phycodnaviridae</taxon>
        <taxon>Chlorovirus</taxon>
        <taxon>Chlorovirus vanettense</taxon>
    </lineage>
</organism>
<sequence length="45" mass="5180">MCHFTLGCVCVYNHRTPNNLTIININSQRTIYHVSLGIRFGVPFE</sequence>
<organismHost>
    <name type="scientific">Chlorella</name>
    <dbReference type="NCBI Taxonomy" id="3071"/>
</organismHost>
<gene>
    <name evidence="1" type="primary">A555aR</name>
</gene>
<proteinExistence type="predicted"/>
<accession>F8TU58</accession>
<dbReference type="RefSeq" id="YP_004678974.1">
    <property type="nucleotide sequence ID" value="NC_000852.5"/>
</dbReference>
<reference evidence="1 2" key="7">
    <citation type="journal article" date="2000" name="Virology">
        <title>Characterization of a beta-1,3-glucanase encoded by chlorella virus PBCV-1.</title>
        <authorList>
            <person name="Sun L."/>
            <person name="Gurnon J.R."/>
            <person name="Adams B.J."/>
            <person name="Graves M.V."/>
            <person name="Van Etten J.L."/>
        </authorList>
    </citation>
    <scope>NUCLEOTIDE SEQUENCE [LARGE SCALE GENOMIC DNA]</scope>
</reference>
<evidence type="ECO:0000313" key="2">
    <source>
        <dbReference type="Proteomes" id="UP000000862"/>
    </source>
</evidence>
<name>F8TU58_PBCV1</name>
<keyword evidence="2" id="KW-1185">Reference proteome</keyword>
<reference evidence="1 2" key="1">
    <citation type="journal article" date="1995" name="Virology">
        <title>Analysis of 45 kb of DNA located at the left end of the chlorella virus PBCV-1 genome.</title>
        <authorList>
            <person name="Lu Z."/>
            <person name="Li Y."/>
            <person name="Zhang Y."/>
            <person name="Kutish G.F."/>
            <person name="Rock D.L."/>
            <person name="Van Etten J.L."/>
        </authorList>
    </citation>
    <scope>NUCLEOTIDE SEQUENCE [LARGE SCALE GENOMIC DNA]</scope>
</reference>
<reference evidence="1 2" key="6">
    <citation type="journal article" date="1999" name="Virology">
        <title>Chlorella virus PBCV-1 encodes a functional homospermidine synthase.</title>
        <authorList>
            <person name="Kaiser A."/>
            <person name="Vollmert M."/>
            <person name="Tholl D."/>
            <person name="Graves M.V."/>
            <person name="Gurnon J.R."/>
            <person name="Xing W."/>
            <person name="Lisec A.D."/>
            <person name="Nickerson K.W."/>
            <person name="Van Etten J.L."/>
        </authorList>
    </citation>
    <scope>NUCLEOTIDE SEQUENCE [LARGE SCALE GENOMIC DNA]</scope>
</reference>
<reference evidence="1 2" key="4">
    <citation type="journal article" date="1996" name="Virology">
        <title>Analysis of 76 kb of the chlorella virus PBCV-1 330-kb genome: map positions 182 to 258.</title>
        <authorList>
            <person name="Kutish G.F."/>
            <person name="Li Y."/>
            <person name="Lu Z."/>
            <person name="Furuta M."/>
            <person name="Rock D.L."/>
            <person name="Van Etten J.L."/>
        </authorList>
    </citation>
    <scope>NUCLEOTIDE SEQUENCE [LARGE SCALE GENOMIC DNA]</scope>
</reference>
<reference evidence="1 2" key="3">
    <citation type="journal article" date="1996" name="Virology">
        <title>Analysis of 94 kb of the chlorella virus PBCV-1 330-kb genome: map positions 88 to 182.</title>
        <authorList>
            <person name="Lu Z."/>
            <person name="Li Y."/>
            <person name="Que Q."/>
            <person name="Kutish G.F."/>
            <person name="Rock D.L."/>
            <person name="Van Etten J.L."/>
        </authorList>
    </citation>
    <scope>NUCLEOTIDE SEQUENCE [LARGE SCALE GENOMIC DNA]</scope>
</reference>
<reference evidence="1 2" key="8">
    <citation type="journal article" date="2010" name="J. Virol.">
        <title>Microarray analysis of Paramecium bursaria chlorella virus 1 transcription.</title>
        <authorList>
            <person name="Yanai-Balser G.M."/>
            <person name="Duncan G.A."/>
            <person name="Eudy J.D."/>
            <person name="Wang D."/>
            <person name="Li X."/>
            <person name="Agarkova I.V."/>
            <person name="Dunigan D.D."/>
            <person name="Van Etten J.L."/>
        </authorList>
    </citation>
    <scope>NUCLEOTIDE SEQUENCE [LARGE SCALE GENOMIC DNA]</scope>
</reference>
<reference evidence="1 2" key="2">
    <citation type="journal article" date="1995" name="Virology">
        <title>Analysis of 43 kb of the Chlorella virus PBCV-1 330-kb genome: map positions 45 to 88.</title>
        <authorList>
            <person name="Li Y."/>
            <person name="Lu Z."/>
            <person name="Burbank D.E."/>
            <person name="Kutish G.F."/>
            <person name="Rock D.L."/>
            <person name="Van Etten J.L."/>
        </authorList>
    </citation>
    <scope>NUCLEOTIDE SEQUENCE [LARGE SCALE GENOMIC DNA]</scope>
</reference>
<reference evidence="1 2" key="5">
    <citation type="journal article" date="1997" name="Virology">
        <title>Analysis of 74 kb of DNA located at the right end of the 330-kb chlorella virus PBCV-1 genome.</title>
        <authorList>
            <person name="Li Y."/>
            <person name="Lu Z."/>
            <person name="Sun L."/>
            <person name="Ropp S."/>
            <person name="Kutish G.F."/>
            <person name="Rock D.L."/>
            <person name="Van Etten J.L."/>
        </authorList>
    </citation>
    <scope>NUCLEOTIDE SEQUENCE [LARGE SCALE GENOMIC DNA]</scope>
</reference>